<organism evidence="17 18">
    <name type="scientific">Clydaea vesicula</name>
    <dbReference type="NCBI Taxonomy" id="447962"/>
    <lineage>
        <taxon>Eukaryota</taxon>
        <taxon>Fungi</taxon>
        <taxon>Fungi incertae sedis</taxon>
        <taxon>Chytridiomycota</taxon>
        <taxon>Chytridiomycota incertae sedis</taxon>
        <taxon>Chytridiomycetes</taxon>
        <taxon>Lobulomycetales</taxon>
        <taxon>Lobulomycetaceae</taxon>
        <taxon>Clydaea</taxon>
    </lineage>
</organism>
<evidence type="ECO:0000256" key="5">
    <source>
        <dbReference type="ARBA" id="ARBA00022679"/>
    </source>
</evidence>
<dbReference type="GO" id="GO:0004402">
    <property type="term" value="F:histone acetyltransferase activity"/>
    <property type="evidence" value="ECO:0007669"/>
    <property type="project" value="UniProtKB-UniRule"/>
</dbReference>
<dbReference type="GO" id="GO:0005634">
    <property type="term" value="C:nucleus"/>
    <property type="evidence" value="ECO:0007669"/>
    <property type="project" value="UniProtKB-SubCell"/>
</dbReference>
<dbReference type="AlphaFoldDB" id="A0AAD5XVZ3"/>
<feature type="domain" description="Histone acetyl transferase HAT1 N-terminal" evidence="16">
    <location>
        <begin position="16"/>
        <end position="173"/>
    </location>
</feature>
<evidence type="ECO:0000256" key="3">
    <source>
        <dbReference type="ARBA" id="ARBA00013184"/>
    </source>
</evidence>
<feature type="active site" description="Proton donor/acceptor" evidence="12">
    <location>
        <position position="263"/>
    </location>
</feature>
<evidence type="ECO:0000256" key="8">
    <source>
        <dbReference type="ARBA" id="ARBA00023242"/>
    </source>
</evidence>
<comment type="catalytic activity">
    <reaction evidence="10 11">
        <text>L-lysyl-[protein] + acetyl-CoA = N(6)-acetyl-L-lysyl-[protein] + CoA + H(+)</text>
        <dbReference type="Rhea" id="RHEA:45948"/>
        <dbReference type="Rhea" id="RHEA-COMP:9752"/>
        <dbReference type="Rhea" id="RHEA-COMP:10731"/>
        <dbReference type="ChEBI" id="CHEBI:15378"/>
        <dbReference type="ChEBI" id="CHEBI:29969"/>
        <dbReference type="ChEBI" id="CHEBI:57287"/>
        <dbReference type="ChEBI" id="CHEBI:57288"/>
        <dbReference type="ChEBI" id="CHEBI:61930"/>
        <dbReference type="EC" id="2.3.1.48"/>
    </reaction>
</comment>
<feature type="binding site" evidence="13">
    <location>
        <begin position="228"/>
        <end position="230"/>
    </location>
    <ligand>
        <name>acetyl-CoA</name>
        <dbReference type="ChEBI" id="CHEBI:57288"/>
    </ligand>
</feature>
<evidence type="ECO:0000313" key="18">
    <source>
        <dbReference type="Proteomes" id="UP001211065"/>
    </source>
</evidence>
<comment type="subcellular location">
    <subcellularLocation>
        <location evidence="11">Cytoplasm</location>
    </subcellularLocation>
    <subcellularLocation>
        <location evidence="1 11">Nucleus</location>
    </subcellularLocation>
</comment>
<feature type="binding site" evidence="13">
    <location>
        <position position="266"/>
    </location>
    <ligand>
        <name>acetyl-CoA</name>
        <dbReference type="ChEBI" id="CHEBI:57288"/>
    </ligand>
</feature>
<evidence type="ECO:0000256" key="2">
    <source>
        <dbReference type="ARBA" id="ARBA00010543"/>
    </source>
</evidence>
<dbReference type="Gene3D" id="1.10.10.390">
    <property type="match status" value="1"/>
</dbReference>
<dbReference type="Gene3D" id="3.40.630.30">
    <property type="match status" value="1"/>
</dbReference>
<comment type="subunit">
    <text evidence="11">Component of the HAT-B complex composed of at least HAT1 and HAT2. The HAT-B complex binds to histone H4 tail.</text>
</comment>
<evidence type="ECO:0000256" key="4">
    <source>
        <dbReference type="ARBA" id="ARBA00021268"/>
    </source>
</evidence>
<comment type="similarity">
    <text evidence="2 11">Belongs to the HAT1 family.</text>
</comment>
<dbReference type="Proteomes" id="UP001211065">
    <property type="component" value="Unassembled WGS sequence"/>
</dbReference>
<keyword evidence="7" id="KW-0234">DNA repair</keyword>
<evidence type="ECO:0000256" key="9">
    <source>
        <dbReference type="ARBA" id="ARBA00023315"/>
    </source>
</evidence>
<name>A0AAD5XVZ3_9FUNG</name>
<dbReference type="GO" id="GO:0005737">
    <property type="term" value="C:cytoplasm"/>
    <property type="evidence" value="ECO:0007669"/>
    <property type="project" value="UniProtKB-SubCell"/>
</dbReference>
<evidence type="ECO:0000313" key="17">
    <source>
        <dbReference type="EMBL" id="KAJ3210828.1"/>
    </source>
</evidence>
<comment type="caution">
    <text evidence="17">The sequence shown here is derived from an EMBL/GenBank/DDBJ whole genome shotgun (WGS) entry which is preliminary data.</text>
</comment>
<dbReference type="Pfam" id="PF00583">
    <property type="entry name" value="Acetyltransf_1"/>
    <property type="match status" value="1"/>
</dbReference>
<evidence type="ECO:0000256" key="12">
    <source>
        <dbReference type="PIRSR" id="PIRSR038084-1"/>
    </source>
</evidence>
<dbReference type="EMBL" id="JADGJW010000871">
    <property type="protein sequence ID" value="KAJ3210828.1"/>
    <property type="molecule type" value="Genomic_DNA"/>
</dbReference>
<dbReference type="SUPFAM" id="SSF55729">
    <property type="entry name" value="Acyl-CoA N-acyltransferases (Nat)"/>
    <property type="match status" value="1"/>
</dbReference>
<dbReference type="Gene3D" id="3.90.360.10">
    <property type="entry name" value="Histone acetyl transferase 1 (HAT1), N-terminal domain"/>
    <property type="match status" value="1"/>
</dbReference>
<dbReference type="GO" id="GO:0031509">
    <property type="term" value="P:subtelomeric heterochromatin formation"/>
    <property type="evidence" value="ECO:0007669"/>
    <property type="project" value="InterPro"/>
</dbReference>
<keyword evidence="8 11" id="KW-0539">Nucleus</keyword>
<keyword evidence="18" id="KW-1185">Reference proteome</keyword>
<evidence type="ECO:0000256" key="6">
    <source>
        <dbReference type="ARBA" id="ARBA00022763"/>
    </source>
</evidence>
<keyword evidence="5 11" id="KW-0808">Transferase</keyword>
<dbReference type="Pfam" id="PF10394">
    <property type="entry name" value="Hat1_N"/>
    <property type="match status" value="1"/>
</dbReference>
<dbReference type="EC" id="2.3.1.48" evidence="3 11"/>
<dbReference type="InterPro" id="IPR037113">
    <property type="entry name" value="Hat1_N_sf"/>
</dbReference>
<reference evidence="17" key="1">
    <citation type="submission" date="2020-05" db="EMBL/GenBank/DDBJ databases">
        <title>Phylogenomic resolution of chytrid fungi.</title>
        <authorList>
            <person name="Stajich J.E."/>
            <person name="Amses K."/>
            <person name="Simmons R."/>
            <person name="Seto K."/>
            <person name="Myers J."/>
            <person name="Bonds A."/>
            <person name="Quandt C.A."/>
            <person name="Barry K."/>
            <person name="Liu P."/>
            <person name="Grigoriev I."/>
            <person name="Longcore J.E."/>
            <person name="James T.Y."/>
        </authorList>
    </citation>
    <scope>NUCLEOTIDE SEQUENCE</scope>
    <source>
        <strain evidence="17">JEL0476</strain>
    </source>
</reference>
<dbReference type="InterPro" id="IPR000182">
    <property type="entry name" value="GNAT_dom"/>
</dbReference>
<evidence type="ECO:0000256" key="10">
    <source>
        <dbReference type="ARBA" id="ARBA00048017"/>
    </source>
</evidence>
<protein>
    <recommendedName>
        <fullName evidence="4 11">Histone acetyltransferase type B catalytic subunit</fullName>
        <ecNumber evidence="3 11">2.3.1.48</ecNumber>
    </recommendedName>
</protein>
<evidence type="ECO:0000259" key="16">
    <source>
        <dbReference type="Pfam" id="PF10394"/>
    </source>
</evidence>
<feature type="region of interest" description="Interaction with histone H4 N-terminus" evidence="13">
    <location>
        <begin position="212"/>
        <end position="214"/>
    </location>
</feature>
<dbReference type="GO" id="GO:0042393">
    <property type="term" value="F:histone binding"/>
    <property type="evidence" value="ECO:0007669"/>
    <property type="project" value="InterPro"/>
</dbReference>
<evidence type="ECO:0000256" key="7">
    <source>
        <dbReference type="ARBA" id="ARBA00023204"/>
    </source>
</evidence>
<dbReference type="InterPro" id="IPR019467">
    <property type="entry name" value="Hat1_N"/>
</dbReference>
<comment type="function">
    <text evidence="11">Catalytic component of the histone acetylase B (HAT-B) complex. Has intrinsic substrate specificity that modifies lysine in recognition sequence GXGKXG. Involved in DNA double-strand break repair.</text>
</comment>
<evidence type="ECO:0000256" key="11">
    <source>
        <dbReference type="PIRNR" id="PIRNR038084"/>
    </source>
</evidence>
<evidence type="ECO:0000256" key="1">
    <source>
        <dbReference type="ARBA" id="ARBA00004123"/>
    </source>
</evidence>
<evidence type="ECO:0000259" key="15">
    <source>
        <dbReference type="Pfam" id="PF00583"/>
    </source>
</evidence>
<dbReference type="InterPro" id="IPR013523">
    <property type="entry name" value="Hist_AcTrfase_HAT1_C"/>
</dbReference>
<dbReference type="PANTHER" id="PTHR12046">
    <property type="entry name" value="HISTONE ACETYLTRANSFERASE TYPE B CATALYTIC SUBUNIT"/>
    <property type="match status" value="1"/>
</dbReference>
<dbReference type="InterPro" id="IPR016181">
    <property type="entry name" value="Acyl_CoA_acyltransferase"/>
</dbReference>
<keyword evidence="9 11" id="KW-0012">Acyltransferase</keyword>
<feature type="site" description="Interaction with histone H4 N-terminus" evidence="14">
    <location>
        <position position="185"/>
    </location>
</feature>
<gene>
    <name evidence="17" type="primary">HAT1</name>
    <name evidence="17" type="ORF">HK099_008173</name>
</gene>
<dbReference type="GO" id="GO:0006281">
    <property type="term" value="P:DNA repair"/>
    <property type="evidence" value="ECO:0007669"/>
    <property type="project" value="UniProtKB-KW"/>
</dbReference>
<keyword evidence="11" id="KW-0963">Cytoplasm</keyword>
<dbReference type="GO" id="GO:0000781">
    <property type="term" value="C:chromosome, telomeric region"/>
    <property type="evidence" value="ECO:0007669"/>
    <property type="project" value="GOC"/>
</dbReference>
<proteinExistence type="inferred from homology"/>
<sequence length="387" mass="46234">MTENGKNEIDTGLDEWTCNSNECFNIALVSTQNVKKIVPFKPYFTYPFFGQTETIVGYKNLNINLYYSSAALSTYLSINYTDKHPEYCQDIYQQLYEEDKIPRKNIIENFDTFCSTVEKDEKNFAPFGKKFHEYRLKADNEDTCYELYNCSFNTKGFKEYNQALQTFLLFYIEGSNFLDPNDTLWEFVLLYEKKKTSEGYHIYSTVGFVSFYPFFYYPDQQRIRISQFLILPVYQNKGHGALLYKKLFEDFLIRKDVAEVTVEEPNDTFQELRDKLDCRMLLPLFNKLVKLNESLLPLDDDFLLKIQKKFKLSKKQARRCTEILLLKCLQDSKNLDQIDKFRLFVKRRIYFVNKDCLHDMDKEERIAKIQEVYLNLKDDYEEIIHKL</sequence>
<keyword evidence="6" id="KW-0227">DNA damage</keyword>
<feature type="domain" description="N-acetyltransferase" evidence="15">
    <location>
        <begin position="198"/>
        <end position="267"/>
    </location>
</feature>
<evidence type="ECO:0000256" key="13">
    <source>
        <dbReference type="PIRSR" id="PIRSR038084-2"/>
    </source>
</evidence>
<dbReference type="PIRSF" id="PIRSF038084">
    <property type="entry name" value="HAT-B_cat"/>
    <property type="match status" value="1"/>
</dbReference>
<evidence type="ECO:0000256" key="14">
    <source>
        <dbReference type="PIRSR" id="PIRSR038084-3"/>
    </source>
</evidence>
<dbReference type="InterPro" id="IPR017380">
    <property type="entry name" value="Hist_AcTrfase_B-typ_cat-su"/>
</dbReference>
<dbReference type="CDD" id="cd04301">
    <property type="entry name" value="NAT_SF"/>
    <property type="match status" value="1"/>
</dbReference>
<accession>A0AAD5XVZ3</accession>